<evidence type="ECO:0000259" key="8">
    <source>
        <dbReference type="Pfam" id="PF02687"/>
    </source>
</evidence>
<name>A0A545T240_9PROT</name>
<feature type="domain" description="ABC3 transporter permease C-terminal" evidence="8">
    <location>
        <begin position="274"/>
        <end position="386"/>
    </location>
</feature>
<evidence type="ECO:0000256" key="5">
    <source>
        <dbReference type="ARBA" id="ARBA00022989"/>
    </source>
</evidence>
<feature type="transmembrane region" description="Helical" evidence="7">
    <location>
        <begin position="357"/>
        <end position="378"/>
    </location>
</feature>
<evidence type="ECO:0000256" key="2">
    <source>
        <dbReference type="ARBA" id="ARBA00022448"/>
    </source>
</evidence>
<evidence type="ECO:0000313" key="9">
    <source>
        <dbReference type="EMBL" id="TQV71262.1"/>
    </source>
</evidence>
<evidence type="ECO:0000256" key="6">
    <source>
        <dbReference type="ARBA" id="ARBA00023136"/>
    </source>
</evidence>
<organism evidence="9 10">
    <name type="scientific">Denitrobaculum tricleocarpae</name>
    <dbReference type="NCBI Taxonomy" id="2591009"/>
    <lineage>
        <taxon>Bacteria</taxon>
        <taxon>Pseudomonadati</taxon>
        <taxon>Pseudomonadota</taxon>
        <taxon>Alphaproteobacteria</taxon>
        <taxon>Rhodospirillales</taxon>
        <taxon>Rhodospirillaceae</taxon>
        <taxon>Denitrobaculum</taxon>
    </lineage>
</organism>
<dbReference type="RefSeq" id="WP_142899555.1">
    <property type="nucleotide sequence ID" value="NZ_ML660065.1"/>
</dbReference>
<dbReference type="Proteomes" id="UP000315252">
    <property type="component" value="Unassembled WGS sequence"/>
</dbReference>
<dbReference type="InterPro" id="IPR051125">
    <property type="entry name" value="ABC-4/HrtB_transporter"/>
</dbReference>
<dbReference type="NCBIfam" id="TIGR01185">
    <property type="entry name" value="devC"/>
    <property type="match status" value="1"/>
</dbReference>
<dbReference type="PANTHER" id="PTHR43738:SF1">
    <property type="entry name" value="HEMIN TRANSPORT SYSTEM PERMEASE PROTEIN HRTB-RELATED"/>
    <property type="match status" value="1"/>
</dbReference>
<evidence type="ECO:0000256" key="4">
    <source>
        <dbReference type="ARBA" id="ARBA00022692"/>
    </source>
</evidence>
<reference evidence="9 10" key="1">
    <citation type="submission" date="2019-06" db="EMBL/GenBank/DDBJ databases">
        <title>Whole genome sequence for Rhodospirillaceae sp. R148.</title>
        <authorList>
            <person name="Wang G."/>
        </authorList>
    </citation>
    <scope>NUCLEOTIDE SEQUENCE [LARGE SCALE GENOMIC DNA]</scope>
    <source>
        <strain evidence="9 10">R148</strain>
    </source>
</reference>
<dbReference type="OrthoDB" id="180999at2"/>
<feature type="transmembrane region" description="Helical" evidence="7">
    <location>
        <begin position="323"/>
        <end position="345"/>
    </location>
</feature>
<dbReference type="EMBL" id="VHSH01000014">
    <property type="protein sequence ID" value="TQV71262.1"/>
    <property type="molecule type" value="Genomic_DNA"/>
</dbReference>
<feature type="transmembrane region" description="Helical" evidence="7">
    <location>
        <begin position="268"/>
        <end position="291"/>
    </location>
</feature>
<dbReference type="InterPro" id="IPR005891">
    <property type="entry name" value="DevC"/>
</dbReference>
<dbReference type="PIRSF" id="PIRSF031773">
    <property type="entry name" value="DevC"/>
    <property type="match status" value="1"/>
</dbReference>
<dbReference type="GO" id="GO:0005886">
    <property type="term" value="C:plasma membrane"/>
    <property type="evidence" value="ECO:0007669"/>
    <property type="project" value="UniProtKB-SubCell"/>
</dbReference>
<keyword evidence="6 7" id="KW-0472">Membrane</keyword>
<comment type="subcellular location">
    <subcellularLocation>
        <location evidence="1">Cell membrane</location>
        <topology evidence="1">Multi-pass membrane protein</topology>
    </subcellularLocation>
</comment>
<keyword evidence="3" id="KW-1003">Cell membrane</keyword>
<keyword evidence="10" id="KW-1185">Reference proteome</keyword>
<evidence type="ECO:0000256" key="7">
    <source>
        <dbReference type="SAM" id="Phobius"/>
    </source>
</evidence>
<evidence type="ECO:0000256" key="3">
    <source>
        <dbReference type="ARBA" id="ARBA00022475"/>
    </source>
</evidence>
<dbReference type="InterPro" id="IPR003838">
    <property type="entry name" value="ABC3_permease_C"/>
</dbReference>
<dbReference type="Pfam" id="PF02687">
    <property type="entry name" value="FtsX"/>
    <property type="match status" value="1"/>
</dbReference>
<keyword evidence="2" id="KW-0813">Transport</keyword>
<protein>
    <submittedName>
        <fullName evidence="9">FtsX-like permease family protein</fullName>
    </submittedName>
</protein>
<dbReference type="PANTHER" id="PTHR43738">
    <property type="entry name" value="ABC TRANSPORTER, MEMBRANE PROTEIN"/>
    <property type="match status" value="1"/>
</dbReference>
<evidence type="ECO:0000313" key="10">
    <source>
        <dbReference type="Proteomes" id="UP000315252"/>
    </source>
</evidence>
<gene>
    <name evidence="9" type="ORF">FKG95_26880</name>
</gene>
<accession>A0A545T240</accession>
<keyword evidence="5 7" id="KW-1133">Transmembrane helix</keyword>
<proteinExistence type="predicted"/>
<dbReference type="AlphaFoldDB" id="A0A545T240"/>
<evidence type="ECO:0000256" key="1">
    <source>
        <dbReference type="ARBA" id="ARBA00004651"/>
    </source>
</evidence>
<keyword evidence="4 7" id="KW-0812">Transmembrane</keyword>
<feature type="transmembrane region" description="Helical" evidence="7">
    <location>
        <begin position="27"/>
        <end position="50"/>
    </location>
</feature>
<comment type="caution">
    <text evidence="9">The sequence shown here is derived from an EMBL/GenBank/DDBJ whole genome shotgun (WGS) entry which is preliminary data.</text>
</comment>
<sequence>MTRLLTVLFGRLPIGWLQLIHNRTRFAAAIAGVAFANILIFMQLGFLGALMEGTKLPYGLFASDILISASDANTLSDGSNLPRQRLYQALAAPGVADAAAIHLGKIDWQPKDGNAVSLHVFGVDPGKKIFASERINRALEQLKLLDYALIDRKTRNMERAVFDEIDGGTPVLREINDRTLTLAETFEVGSGFEADGYMIVSDQTFLRLFPARVPGAPTHIAINVEPGSHPDAVVTGLRDRLPSSDSIVRTLAQAAADDQKYQTTERPIGVVFGFGIIIGVLVGIIIVYQVLSTDVTDHLGEYATLKAVGYRQSFFLGIVFEEALILALFGFVPGLLIALGFYELVSIATGLPVVMSGLRPLFVLAGTILMCVISGAIATRRLAGADPADLF</sequence>